<dbReference type="AlphaFoldDB" id="R1IRS2"/>
<evidence type="ECO:0000256" key="4">
    <source>
        <dbReference type="ARBA" id="ARBA00022692"/>
    </source>
</evidence>
<evidence type="ECO:0000256" key="5">
    <source>
        <dbReference type="ARBA" id="ARBA00022729"/>
    </source>
</evidence>
<dbReference type="PANTHER" id="PTHR35093">
    <property type="entry name" value="OUTER MEMBRANE PROTEIN NMB0088-RELATED"/>
    <property type="match status" value="1"/>
</dbReference>
<evidence type="ECO:0000256" key="2">
    <source>
        <dbReference type="ARBA" id="ARBA00008163"/>
    </source>
</evidence>
<evidence type="ECO:0000313" key="9">
    <source>
        <dbReference type="Proteomes" id="UP000011223"/>
    </source>
</evidence>
<keyword evidence="3" id="KW-1134">Transmembrane beta strand</keyword>
<comment type="similarity">
    <text evidence="2">Belongs to the OmpP1/FadL family.</text>
</comment>
<dbReference type="Pfam" id="PF03349">
    <property type="entry name" value="Toluene_X"/>
    <property type="match status" value="1"/>
</dbReference>
<evidence type="ECO:0000256" key="7">
    <source>
        <dbReference type="ARBA" id="ARBA00023237"/>
    </source>
</evidence>
<comment type="subcellular location">
    <subcellularLocation>
        <location evidence="1">Cell outer membrane</location>
        <topology evidence="1">Multi-pass membrane protein</topology>
    </subcellularLocation>
</comment>
<keyword evidence="6" id="KW-0472">Membrane</keyword>
<organism evidence="8 9">
    <name type="scientific">Grimontia indica</name>
    <dbReference type="NCBI Taxonomy" id="1056512"/>
    <lineage>
        <taxon>Bacteria</taxon>
        <taxon>Pseudomonadati</taxon>
        <taxon>Pseudomonadota</taxon>
        <taxon>Gammaproteobacteria</taxon>
        <taxon>Vibrionales</taxon>
        <taxon>Vibrionaceae</taxon>
        <taxon>Grimontia</taxon>
    </lineage>
</organism>
<dbReference type="Gene3D" id="2.40.160.60">
    <property type="entry name" value="Outer membrane protein transport protein (OMPP1/FadL/TodX)"/>
    <property type="match status" value="1"/>
</dbReference>
<evidence type="ECO:0000256" key="6">
    <source>
        <dbReference type="ARBA" id="ARBA00023136"/>
    </source>
</evidence>
<dbReference type="eggNOG" id="COG2067">
    <property type="taxonomic scope" value="Bacteria"/>
</dbReference>
<evidence type="ECO:0000256" key="3">
    <source>
        <dbReference type="ARBA" id="ARBA00022452"/>
    </source>
</evidence>
<gene>
    <name evidence="8" type="ORF">D515_03307</name>
</gene>
<protein>
    <submittedName>
        <fullName evidence="8">Long-chain fatty acid transport protein</fullName>
    </submittedName>
</protein>
<proteinExistence type="inferred from homology"/>
<dbReference type="EMBL" id="ANFM02000038">
    <property type="protein sequence ID" value="EOD77990.1"/>
    <property type="molecule type" value="Genomic_DNA"/>
</dbReference>
<dbReference type="GO" id="GO:0015483">
    <property type="term" value="F:long-chain fatty acid transporting porin activity"/>
    <property type="evidence" value="ECO:0007669"/>
    <property type="project" value="TreeGrafter"/>
</dbReference>
<reference evidence="8 9" key="1">
    <citation type="journal article" date="2014" name="PLoS ONE">
        <title>Grimontia indica AK16(T), sp. nov., Isolated from a Seawater Sample Reports the Presence of Pathogenic Genes Similar to Vibrio Genus.</title>
        <authorList>
            <person name="Singh A."/>
            <person name="Vaidya B."/>
            <person name="Khatri I."/>
            <person name="Srinivas T.N."/>
            <person name="Subramanian S."/>
            <person name="Korpole S."/>
            <person name="Pinnaka A.K."/>
        </authorList>
    </citation>
    <scope>NUCLEOTIDE SEQUENCE [LARGE SCALE GENOMIC DNA]</scope>
    <source>
        <strain evidence="8 9">AK16</strain>
    </source>
</reference>
<comment type="caution">
    <text evidence="8">The sequence shown here is derived from an EMBL/GenBank/DDBJ whole genome shotgun (WGS) entry which is preliminary data.</text>
</comment>
<keyword evidence="4" id="KW-0812">Transmembrane</keyword>
<keyword evidence="5" id="KW-0732">Signal</keyword>
<evidence type="ECO:0000313" key="8">
    <source>
        <dbReference type="EMBL" id="EOD77990.1"/>
    </source>
</evidence>
<name>R1IRS2_9GAMM</name>
<dbReference type="GO" id="GO:0009279">
    <property type="term" value="C:cell outer membrane"/>
    <property type="evidence" value="ECO:0007669"/>
    <property type="project" value="UniProtKB-SubCell"/>
</dbReference>
<keyword evidence="9" id="KW-1185">Reference proteome</keyword>
<keyword evidence="7" id="KW-0998">Cell outer membrane</keyword>
<dbReference type="PANTHER" id="PTHR35093:SF3">
    <property type="entry name" value="LONG-CHAIN FATTY ACID TRANSPORT PROTEIN"/>
    <property type="match status" value="1"/>
</dbReference>
<dbReference type="InterPro" id="IPR005017">
    <property type="entry name" value="OMPP1/FadL/TodX"/>
</dbReference>
<accession>R1IRS2</accession>
<evidence type="ECO:0000256" key="1">
    <source>
        <dbReference type="ARBA" id="ARBA00004571"/>
    </source>
</evidence>
<sequence length="449" mass="48679">MHIYYRLQRFSNLLKALEIGHLMTNNSIRTRGSMSKKLSRSALAVAIALTAPSAWSAGYQVAEHSASGLGRAFSGEAAVADNASVLARNPAAMTMFERTSVSGALSLIDPNVDVTHEGPSRNQKAEDVAPFAIVPASYMISPINDRLSWGIGLFTTYGVATDYPDDFSLGRSAGDTALTTVTLNPSIAWKASENLSLGAGLNAVYGVAELNRHKGLLSFNGANGNASDKLITMEGTTYAFGWNIGALFQMDESNRWGLAYRSQVTLDFEGDFTDHTGAAANLAPGTTVKGDLEAILPATIEASGFHQLDDTWAVHYSILWTEWSKFKELRATNSQCNSADGAGVCFLKEEHYEDAIRWSIGATHTLNDQWLVRAGLAFDEQAGEPTLSIPDTDRYWYSAGATYKYTSDLTFDAGFTFINSKSNSFVEDNENFSSTGNALIYALQANYQF</sequence>
<dbReference type="SUPFAM" id="SSF56935">
    <property type="entry name" value="Porins"/>
    <property type="match status" value="1"/>
</dbReference>
<dbReference type="Proteomes" id="UP000011223">
    <property type="component" value="Unassembled WGS sequence"/>
</dbReference>